<dbReference type="Proteomes" id="UP000431901">
    <property type="component" value="Unassembled WGS sequence"/>
</dbReference>
<dbReference type="RefSeq" id="WP_161104501.1">
    <property type="nucleotide sequence ID" value="NZ_JBHLYI010000007.1"/>
</dbReference>
<dbReference type="SMART" id="SM00220">
    <property type="entry name" value="S_TKc"/>
    <property type="match status" value="1"/>
</dbReference>
<feature type="region of interest" description="Disordered" evidence="6">
    <location>
        <begin position="349"/>
        <end position="494"/>
    </location>
</feature>
<dbReference type="PRINTS" id="PR01217">
    <property type="entry name" value="PRICHEXTENSN"/>
</dbReference>
<keyword evidence="1" id="KW-0808">Transferase</keyword>
<dbReference type="PROSITE" id="PS00108">
    <property type="entry name" value="PROTEIN_KINASE_ST"/>
    <property type="match status" value="1"/>
</dbReference>
<dbReference type="InterPro" id="IPR011009">
    <property type="entry name" value="Kinase-like_dom_sf"/>
</dbReference>
<feature type="compositionally biased region" description="Pro residues" evidence="6">
    <location>
        <begin position="685"/>
        <end position="696"/>
    </location>
</feature>
<gene>
    <name evidence="8" type="ORF">GQ466_19930</name>
</gene>
<dbReference type="PROSITE" id="PS50011">
    <property type="entry name" value="PROTEIN_KINASE_DOM"/>
    <property type="match status" value="1"/>
</dbReference>
<feature type="domain" description="Protein kinase" evidence="7">
    <location>
        <begin position="17"/>
        <end position="277"/>
    </location>
</feature>
<keyword evidence="9" id="KW-1185">Reference proteome</keyword>
<evidence type="ECO:0000256" key="5">
    <source>
        <dbReference type="PROSITE-ProRule" id="PRU10141"/>
    </source>
</evidence>
<feature type="compositionally biased region" description="Gly residues" evidence="6">
    <location>
        <begin position="546"/>
        <end position="556"/>
    </location>
</feature>
<dbReference type="InterPro" id="IPR011990">
    <property type="entry name" value="TPR-like_helical_dom_sf"/>
</dbReference>
<feature type="region of interest" description="Disordered" evidence="6">
    <location>
        <begin position="681"/>
        <end position="759"/>
    </location>
</feature>
<dbReference type="InterPro" id="IPR008271">
    <property type="entry name" value="Ser/Thr_kinase_AS"/>
</dbReference>
<dbReference type="OrthoDB" id="9762169at2"/>
<comment type="caution">
    <text evidence="8">The sequence shown here is derived from an EMBL/GenBank/DDBJ whole genome shotgun (WGS) entry which is preliminary data.</text>
</comment>
<evidence type="ECO:0000256" key="6">
    <source>
        <dbReference type="SAM" id="MobiDB-lite"/>
    </source>
</evidence>
<feature type="compositionally biased region" description="Pro residues" evidence="6">
    <location>
        <begin position="432"/>
        <end position="441"/>
    </location>
</feature>
<dbReference type="PROSITE" id="PS00107">
    <property type="entry name" value="PROTEIN_KINASE_ATP"/>
    <property type="match status" value="1"/>
</dbReference>
<feature type="compositionally biased region" description="Low complexity" evidence="6">
    <location>
        <begin position="294"/>
        <end position="321"/>
    </location>
</feature>
<evidence type="ECO:0000313" key="9">
    <source>
        <dbReference type="Proteomes" id="UP000431901"/>
    </source>
</evidence>
<dbReference type="Gene3D" id="1.10.510.10">
    <property type="entry name" value="Transferase(Phosphotransferase) domain 1"/>
    <property type="match status" value="1"/>
</dbReference>
<accession>A0A6I4WBU2</accession>
<evidence type="ECO:0000256" key="1">
    <source>
        <dbReference type="ARBA" id="ARBA00022679"/>
    </source>
</evidence>
<evidence type="ECO:0000256" key="4">
    <source>
        <dbReference type="ARBA" id="ARBA00022840"/>
    </source>
</evidence>
<keyword evidence="4 5" id="KW-0067">ATP-binding</keyword>
<feature type="region of interest" description="Disordered" evidence="6">
    <location>
        <begin position="294"/>
        <end position="326"/>
    </location>
</feature>
<feature type="compositionally biased region" description="Basic and acidic residues" evidence="6">
    <location>
        <begin position="744"/>
        <end position="759"/>
    </location>
</feature>
<feature type="compositionally biased region" description="Pro residues" evidence="6">
    <location>
        <begin position="383"/>
        <end position="398"/>
    </location>
</feature>
<dbReference type="GO" id="GO:0004674">
    <property type="term" value="F:protein serine/threonine kinase activity"/>
    <property type="evidence" value="ECO:0007669"/>
    <property type="project" value="TreeGrafter"/>
</dbReference>
<protein>
    <submittedName>
        <fullName evidence="8">Protein kinase</fullName>
    </submittedName>
</protein>
<sequence length="759" mass="76213">MGIKPLGPGDPRRVDEYDLVARLGEGGMGTVYLGRTRTGRAVAVKSIRADFQGRDELRRRFAGEVRAAGRVSALYTAAVVKADPGADPPWLVTAYVPGPSLDEAVDRFGPLPPDSARVLGAHLAEGLAAVHRAGLVHRDLKPGNIVLAEDGPRIIDFGIALALDTPRHSVTGSVIGTLAYMAPEQVRGERDLDARTDVFALGGVLAHAATGRPPFGDLPQAAVIYRIMDAEPDLAGLPPVLHAVVAACLAKDRRDRPTLEEVIDRLMAPGPPPTSWLPPPVVGLIEERRRTTAAALTGPAAPPSAHAHGTPPVALPGAAPVPGTPPGALPGAAPGYGIPSAAPGAAPVPPGAAPFGTPPQGVPPAAPAPGVPSGHPHAAQNETPPPGPPGATPAPPYGMPHERSSGPQAGAPYGVPPASFPGAPHEQAGGPSGPPAGPPPDGSAGRPQAAPPYGVPPGPHHQTPPGSTPPAPPYGSAPDGLPAPPYGAPQAGRPAIFGHVDRLAARVRAAFVPQEGQPGVGPANTPPPGYQPPGAPPPLPWEEPAGAGGPAGGEGASDGDAASSGELNGGLAARARGETDRARRLLERAATSANRYVSARAMLTLGAMDEKLGALDTAGRWFSLAAASGHHEVAPKATLRLAQLAARRGDHALARRLYGDAARSGSATVVAEAEQALTELGAHPSPWPAPPPPAPRGPGWAASPSAPPSAGPETPPPPADQNGPQSATPSAGPPGATPSAGPDAVRRADLPPDADAERD</sequence>
<dbReference type="SUPFAM" id="SSF81901">
    <property type="entry name" value="HCP-like"/>
    <property type="match status" value="1"/>
</dbReference>
<evidence type="ECO:0000256" key="2">
    <source>
        <dbReference type="ARBA" id="ARBA00022741"/>
    </source>
</evidence>
<name>A0A6I4WBU2_9ACTN</name>
<dbReference type="Pfam" id="PF00069">
    <property type="entry name" value="Pkinase"/>
    <property type="match status" value="1"/>
</dbReference>
<feature type="region of interest" description="Disordered" evidence="6">
    <location>
        <begin position="513"/>
        <end position="580"/>
    </location>
</feature>
<evidence type="ECO:0000256" key="3">
    <source>
        <dbReference type="ARBA" id="ARBA00022777"/>
    </source>
</evidence>
<organism evidence="8 9">
    <name type="scientific">Actinomadura rayongensis</name>
    <dbReference type="NCBI Taxonomy" id="1429076"/>
    <lineage>
        <taxon>Bacteria</taxon>
        <taxon>Bacillati</taxon>
        <taxon>Actinomycetota</taxon>
        <taxon>Actinomycetes</taxon>
        <taxon>Streptosporangiales</taxon>
        <taxon>Thermomonosporaceae</taxon>
        <taxon>Actinomadura</taxon>
    </lineage>
</organism>
<dbReference type="EMBL" id="WUTW01000004">
    <property type="protein sequence ID" value="MXQ66290.1"/>
    <property type="molecule type" value="Genomic_DNA"/>
</dbReference>
<feature type="compositionally biased region" description="Pro residues" evidence="6">
    <location>
        <begin position="466"/>
        <end position="487"/>
    </location>
</feature>
<dbReference type="SUPFAM" id="SSF56112">
    <property type="entry name" value="Protein kinase-like (PK-like)"/>
    <property type="match status" value="1"/>
</dbReference>
<dbReference type="AlphaFoldDB" id="A0A6I4WBU2"/>
<dbReference type="GO" id="GO:0005524">
    <property type="term" value="F:ATP binding"/>
    <property type="evidence" value="ECO:0007669"/>
    <property type="project" value="UniProtKB-UniRule"/>
</dbReference>
<feature type="binding site" evidence="5">
    <location>
        <position position="45"/>
    </location>
    <ligand>
        <name>ATP</name>
        <dbReference type="ChEBI" id="CHEBI:30616"/>
    </ligand>
</feature>
<keyword evidence="2 5" id="KW-0547">Nucleotide-binding</keyword>
<dbReference type="CDD" id="cd14014">
    <property type="entry name" value="STKc_PknB_like"/>
    <property type="match status" value="1"/>
</dbReference>
<evidence type="ECO:0000259" key="7">
    <source>
        <dbReference type="PROSITE" id="PS50011"/>
    </source>
</evidence>
<dbReference type="PANTHER" id="PTHR43289">
    <property type="entry name" value="MITOGEN-ACTIVATED PROTEIN KINASE KINASE KINASE 20-RELATED"/>
    <property type="match status" value="1"/>
</dbReference>
<dbReference type="InterPro" id="IPR017441">
    <property type="entry name" value="Protein_kinase_ATP_BS"/>
</dbReference>
<dbReference type="PANTHER" id="PTHR43289:SF34">
    <property type="entry name" value="SERINE_THREONINE-PROTEIN KINASE YBDM-RELATED"/>
    <property type="match status" value="1"/>
</dbReference>
<dbReference type="InterPro" id="IPR000719">
    <property type="entry name" value="Prot_kinase_dom"/>
</dbReference>
<reference evidence="8 9" key="1">
    <citation type="submission" date="2019-12" db="EMBL/GenBank/DDBJ databases">
        <title>Nocardia macrotermitis sp. nov. and Nocardia aurantia sp. nov., isolated from the gut of the fungus growing-termite Macrotermes natalensis.</title>
        <authorList>
            <person name="Christine B."/>
            <person name="Rene B."/>
        </authorList>
    </citation>
    <scope>NUCLEOTIDE SEQUENCE [LARGE SCALE GENOMIC DNA]</scope>
    <source>
        <strain evidence="8 9">DSM 102126</strain>
    </source>
</reference>
<evidence type="ECO:0000313" key="8">
    <source>
        <dbReference type="EMBL" id="MXQ66290.1"/>
    </source>
</evidence>
<feature type="compositionally biased region" description="Pro residues" evidence="6">
    <location>
        <begin position="524"/>
        <end position="541"/>
    </location>
</feature>
<feature type="compositionally biased region" description="Pro residues" evidence="6">
    <location>
        <begin position="349"/>
        <end position="370"/>
    </location>
</feature>
<feature type="compositionally biased region" description="Pro residues" evidence="6">
    <location>
        <begin position="449"/>
        <end position="459"/>
    </location>
</feature>
<dbReference type="Gene3D" id="3.30.200.20">
    <property type="entry name" value="Phosphorylase Kinase, domain 1"/>
    <property type="match status" value="1"/>
</dbReference>
<dbReference type="Gene3D" id="1.25.40.10">
    <property type="entry name" value="Tetratricopeptide repeat domain"/>
    <property type="match status" value="1"/>
</dbReference>
<keyword evidence="3 8" id="KW-0418">Kinase</keyword>
<proteinExistence type="predicted"/>
<feature type="compositionally biased region" description="Pro residues" evidence="6">
    <location>
        <begin position="705"/>
        <end position="719"/>
    </location>
</feature>